<keyword evidence="1" id="KW-0813">Transport</keyword>
<dbReference type="SMART" id="SM00382">
    <property type="entry name" value="AAA"/>
    <property type="match status" value="1"/>
</dbReference>
<dbReference type="OrthoDB" id="9778547at2"/>
<evidence type="ECO:0000259" key="4">
    <source>
        <dbReference type="PROSITE" id="PS50893"/>
    </source>
</evidence>
<evidence type="ECO:0000256" key="1">
    <source>
        <dbReference type="ARBA" id="ARBA00022448"/>
    </source>
</evidence>
<dbReference type="RefSeq" id="WP_133572054.1">
    <property type="nucleotide sequence ID" value="NZ_SNYR01000001.1"/>
</dbReference>
<dbReference type="GO" id="GO:0005524">
    <property type="term" value="F:ATP binding"/>
    <property type="evidence" value="ECO:0007669"/>
    <property type="project" value="UniProtKB-KW"/>
</dbReference>
<dbReference type="CDD" id="cd03230">
    <property type="entry name" value="ABC_DR_subfamily_A"/>
    <property type="match status" value="1"/>
</dbReference>
<keyword evidence="3 5" id="KW-0067">ATP-binding</keyword>
<dbReference type="InterPro" id="IPR027417">
    <property type="entry name" value="P-loop_NTPase"/>
</dbReference>
<dbReference type="GO" id="GO:0016887">
    <property type="term" value="F:ATP hydrolysis activity"/>
    <property type="evidence" value="ECO:0007669"/>
    <property type="project" value="InterPro"/>
</dbReference>
<accession>A0A4R6VXX8</accession>
<dbReference type="PANTHER" id="PTHR42711:SF18">
    <property type="entry name" value="ABC TRANSPORTER, ATP-BINDING PROTEIN"/>
    <property type="match status" value="1"/>
</dbReference>
<dbReference type="AlphaFoldDB" id="A0A4R6VXX8"/>
<dbReference type="PANTHER" id="PTHR42711">
    <property type="entry name" value="ABC TRANSPORTER ATP-BINDING PROTEIN"/>
    <property type="match status" value="1"/>
</dbReference>
<dbReference type="InterPro" id="IPR003439">
    <property type="entry name" value="ABC_transporter-like_ATP-bd"/>
</dbReference>
<dbReference type="InterPro" id="IPR050763">
    <property type="entry name" value="ABC_transporter_ATP-binding"/>
</dbReference>
<comment type="caution">
    <text evidence="5">The sequence shown here is derived from an EMBL/GenBank/DDBJ whole genome shotgun (WGS) entry which is preliminary data.</text>
</comment>
<dbReference type="EMBL" id="SNYR01000001">
    <property type="protein sequence ID" value="TDQ67440.1"/>
    <property type="molecule type" value="Genomic_DNA"/>
</dbReference>
<dbReference type="SUPFAM" id="SSF52540">
    <property type="entry name" value="P-loop containing nucleoside triphosphate hydrolases"/>
    <property type="match status" value="1"/>
</dbReference>
<dbReference type="Proteomes" id="UP000295391">
    <property type="component" value="Unassembled WGS sequence"/>
</dbReference>
<keyword evidence="6" id="KW-1185">Reference proteome</keyword>
<proteinExistence type="predicted"/>
<evidence type="ECO:0000313" key="5">
    <source>
        <dbReference type="EMBL" id="TDQ67440.1"/>
    </source>
</evidence>
<dbReference type="InterPro" id="IPR003593">
    <property type="entry name" value="AAA+_ATPase"/>
</dbReference>
<protein>
    <submittedName>
        <fullName evidence="5">Fluoroquinolone transport system ATP-binding protein</fullName>
    </submittedName>
</protein>
<evidence type="ECO:0000313" key="6">
    <source>
        <dbReference type="Proteomes" id="UP000295391"/>
    </source>
</evidence>
<name>A0A4R6VXX8_9HYPH</name>
<reference evidence="5 6" key="1">
    <citation type="submission" date="2019-03" db="EMBL/GenBank/DDBJ databases">
        <title>Genomic Encyclopedia of Type Strains, Phase III (KMG-III): the genomes of soil and plant-associated and newly described type strains.</title>
        <authorList>
            <person name="Whitman W."/>
        </authorList>
    </citation>
    <scope>NUCLEOTIDE SEQUENCE [LARGE SCALE GENOMIC DNA]</scope>
    <source>
        <strain evidence="5 6">CGMCC 1.7002</strain>
    </source>
</reference>
<keyword evidence="2" id="KW-0547">Nucleotide-binding</keyword>
<evidence type="ECO:0000256" key="3">
    <source>
        <dbReference type="ARBA" id="ARBA00022840"/>
    </source>
</evidence>
<dbReference type="PROSITE" id="PS50893">
    <property type="entry name" value="ABC_TRANSPORTER_2"/>
    <property type="match status" value="1"/>
</dbReference>
<gene>
    <name evidence="5" type="ORF">ATL17_1453</name>
</gene>
<feature type="domain" description="ABC transporter" evidence="4">
    <location>
        <begin position="2"/>
        <end position="230"/>
    </location>
</feature>
<dbReference type="Gene3D" id="3.40.50.300">
    <property type="entry name" value="P-loop containing nucleotide triphosphate hydrolases"/>
    <property type="match status" value="1"/>
</dbReference>
<sequence>MIRVENLQFAYAGASKDTLKGLDFNIDKGEILGFLGPSGSGKSTTQKIMIGLLKNYRGSIKVMDKEVHDWDNTLYEHIGVSFELPNHYLKLTARENLEHFAGFYKHIKFDPDTVLNWVDLHNDADKLASDFSKGMKIRLNVARALMHNPKILFLDEPTSGLDPVNAKRIKDLVLSLREKGTTIFVTTHNMSLADELCDRVAFITNGKISTIDAPEKLKAKYGKRSVRVDYVDNDNLINKEFELDGLGHNQDFLKLIQSDRHIERIHTQETTLDNIFIEVTGKELVQ</sequence>
<evidence type="ECO:0000256" key="2">
    <source>
        <dbReference type="ARBA" id="ARBA00022741"/>
    </source>
</evidence>
<dbReference type="Pfam" id="PF00005">
    <property type="entry name" value="ABC_tran"/>
    <property type="match status" value="1"/>
</dbReference>
<organism evidence="5 6">
    <name type="scientific">Maritalea mobilis</name>
    <dbReference type="NCBI Taxonomy" id="483324"/>
    <lineage>
        <taxon>Bacteria</taxon>
        <taxon>Pseudomonadati</taxon>
        <taxon>Pseudomonadota</taxon>
        <taxon>Alphaproteobacteria</taxon>
        <taxon>Hyphomicrobiales</taxon>
        <taxon>Devosiaceae</taxon>
        <taxon>Maritalea</taxon>
    </lineage>
</organism>